<dbReference type="Pfam" id="PF10509">
    <property type="entry name" value="GalKase_gal_bdg"/>
    <property type="match status" value="1"/>
</dbReference>
<feature type="domain" description="GHMP kinase N-terminal" evidence="5">
    <location>
        <begin position="126"/>
        <end position="214"/>
    </location>
</feature>
<proteinExistence type="inferred from homology"/>
<evidence type="ECO:0000259" key="5">
    <source>
        <dbReference type="Pfam" id="PF00288"/>
    </source>
</evidence>
<accession>A0ABT2M2G1</accession>
<dbReference type="InterPro" id="IPR019539">
    <property type="entry name" value="GalKase_N"/>
</dbReference>
<evidence type="ECO:0000256" key="4">
    <source>
        <dbReference type="ARBA" id="ARBA00022840"/>
    </source>
</evidence>
<dbReference type="PRINTS" id="PR00959">
    <property type="entry name" value="MEVGALKINASE"/>
</dbReference>
<protein>
    <submittedName>
        <fullName evidence="7">Galactokinase</fullName>
    </submittedName>
</protein>
<keyword evidence="3" id="KW-0418">Kinase</keyword>
<dbReference type="Gene3D" id="3.30.230.10">
    <property type="match status" value="1"/>
</dbReference>
<dbReference type="SUPFAM" id="SSF54211">
    <property type="entry name" value="Ribosomal protein S5 domain 2-like"/>
    <property type="match status" value="1"/>
</dbReference>
<keyword evidence="8" id="KW-1185">Reference proteome</keyword>
<dbReference type="PANTHER" id="PTHR10457:SF7">
    <property type="entry name" value="GALACTOKINASE-RELATED"/>
    <property type="match status" value="1"/>
</dbReference>
<evidence type="ECO:0000313" key="8">
    <source>
        <dbReference type="Proteomes" id="UP001431199"/>
    </source>
</evidence>
<keyword evidence="4" id="KW-0067">ATP-binding</keyword>
<keyword evidence="3" id="KW-0808">Transferase</keyword>
<name>A0ABT2M2G1_9FIRM</name>
<dbReference type="InterPro" id="IPR000705">
    <property type="entry name" value="Galactokinase"/>
</dbReference>
<dbReference type="EMBL" id="JAODBU010000012">
    <property type="protein sequence ID" value="MCT7399717.1"/>
    <property type="molecule type" value="Genomic_DNA"/>
</dbReference>
<dbReference type="Proteomes" id="UP001431199">
    <property type="component" value="Unassembled WGS sequence"/>
</dbReference>
<dbReference type="InterPro" id="IPR014721">
    <property type="entry name" value="Ribsml_uS5_D2-typ_fold_subgr"/>
</dbReference>
<dbReference type="InterPro" id="IPR036554">
    <property type="entry name" value="GHMP_kinase_C_sf"/>
</dbReference>
<dbReference type="RefSeq" id="WP_260979022.1">
    <property type="nucleotide sequence ID" value="NZ_JAODBU010000012.1"/>
</dbReference>
<feature type="domain" description="Galactokinase N-terminal" evidence="6">
    <location>
        <begin position="42"/>
        <end position="85"/>
    </location>
</feature>
<organism evidence="7 8">
    <name type="scientific">Eubacterium album</name>
    <dbReference type="NCBI Taxonomy" id="2978477"/>
    <lineage>
        <taxon>Bacteria</taxon>
        <taxon>Bacillati</taxon>
        <taxon>Bacillota</taxon>
        <taxon>Clostridia</taxon>
        <taxon>Eubacteriales</taxon>
        <taxon>Eubacteriaceae</taxon>
        <taxon>Eubacterium</taxon>
    </lineage>
</organism>
<reference evidence="7" key="1">
    <citation type="submission" date="2022-09" db="EMBL/GenBank/DDBJ databases">
        <title>Eubacterium sp. LFL-14 isolated from human feces.</title>
        <authorList>
            <person name="Liu F."/>
        </authorList>
    </citation>
    <scope>NUCLEOTIDE SEQUENCE</scope>
    <source>
        <strain evidence="7">LFL-14</strain>
    </source>
</reference>
<dbReference type="InterPro" id="IPR006204">
    <property type="entry name" value="GHMP_kinase_N_dom"/>
</dbReference>
<dbReference type="InterPro" id="IPR006206">
    <property type="entry name" value="Mevalonate/galactokinase"/>
</dbReference>
<evidence type="ECO:0000256" key="2">
    <source>
        <dbReference type="ARBA" id="ARBA00022741"/>
    </source>
</evidence>
<dbReference type="PRINTS" id="PR00473">
    <property type="entry name" value="GALCTOKINASE"/>
</dbReference>
<dbReference type="Gene3D" id="3.30.70.890">
    <property type="entry name" value="GHMP kinase, C-terminal domain"/>
    <property type="match status" value="1"/>
</dbReference>
<dbReference type="InterPro" id="IPR020568">
    <property type="entry name" value="Ribosomal_Su5_D2-typ_SF"/>
</dbReference>
<sequence>MNINELKSLFGKNEFDSLLMDIYEDSSLIGYQNNRYIKALDKFESLFGEGEVEIYSAPGRTEVGGNHTDHQHGQVLAASINLDAISITQKTDDGIISLVSEGYDLITIDTANTELIEEEKGTTVALIKGVVNEFKNRGYKVGGFKAYITSDVLVGAGLSSSAAFEAVIGTILSGLYNDMKISSVEIAIISQYAENVYFGKPCGLMDQMACSVGGFVNIDFIDPAHPVVNKIDFDITNEGYSLCIVDTKGSHADLTDDYALIPAEMKEVAKVFGKEVLGDVNPDEFFSNIPKALAGASSRGVLRAYHFFTENKRVSVEVNALIGNNFHKFLDTVKESGNSSYKFLQNIYANKEPLNQPVSIALAASEYILGDNGVCRVHGGGFAGTIQAFVKNEAVPEYKKFIESIFGTDSCHILKIRKYGGMKVQ</sequence>
<evidence type="ECO:0000256" key="3">
    <source>
        <dbReference type="ARBA" id="ARBA00022777"/>
    </source>
</evidence>
<dbReference type="SUPFAM" id="SSF55060">
    <property type="entry name" value="GHMP Kinase, C-terminal domain"/>
    <property type="match status" value="1"/>
</dbReference>
<comment type="caution">
    <text evidence="7">The sequence shown here is derived from an EMBL/GenBank/DDBJ whole genome shotgun (WGS) entry which is preliminary data.</text>
</comment>
<dbReference type="Pfam" id="PF00288">
    <property type="entry name" value="GHMP_kinases_N"/>
    <property type="match status" value="1"/>
</dbReference>
<evidence type="ECO:0000256" key="1">
    <source>
        <dbReference type="ARBA" id="ARBA00006566"/>
    </source>
</evidence>
<comment type="similarity">
    <text evidence="1">Belongs to the GHMP kinase family. GalK subfamily.</text>
</comment>
<dbReference type="PANTHER" id="PTHR10457">
    <property type="entry name" value="MEVALONATE KINASE/GALACTOKINASE"/>
    <property type="match status" value="1"/>
</dbReference>
<evidence type="ECO:0000313" key="7">
    <source>
        <dbReference type="EMBL" id="MCT7399717.1"/>
    </source>
</evidence>
<keyword evidence="2" id="KW-0547">Nucleotide-binding</keyword>
<evidence type="ECO:0000259" key="6">
    <source>
        <dbReference type="Pfam" id="PF10509"/>
    </source>
</evidence>
<gene>
    <name evidence="7" type="ORF">N5B56_11600</name>
</gene>
<dbReference type="PIRSF" id="PIRSF000530">
    <property type="entry name" value="Galactokinase"/>
    <property type="match status" value="1"/>
</dbReference>